<dbReference type="Proteomes" id="UP000801492">
    <property type="component" value="Unassembled WGS sequence"/>
</dbReference>
<proteinExistence type="predicted"/>
<dbReference type="OrthoDB" id="6649710at2759"/>
<evidence type="ECO:0000313" key="3">
    <source>
        <dbReference type="Proteomes" id="UP000801492"/>
    </source>
</evidence>
<dbReference type="EMBL" id="VTPC01001079">
    <property type="protein sequence ID" value="KAF2903221.1"/>
    <property type="molecule type" value="Genomic_DNA"/>
</dbReference>
<dbReference type="EMBL" id="VTPC01076883">
    <property type="protein sequence ID" value="KAF2888486.1"/>
    <property type="molecule type" value="Genomic_DNA"/>
</dbReference>
<sequence length="117" mass="13781">MNIKFTLQTYKFVSNEYRLTALYMEVPICQEAKVDRFGVIGTFQKAANFKLECPVKKGFLMLTHATFNESKFPPHIPAGKYRGQIKFYDGPNFLVEVFLDYEFIEIIKKWEPSRVFH</sequence>
<keyword evidence="3" id="KW-1185">Reference proteome</keyword>
<comment type="caution">
    <text evidence="2">The sequence shown here is derived from an EMBL/GenBank/DDBJ whole genome shotgun (WGS) entry which is preliminary data.</text>
</comment>
<evidence type="ECO:0000313" key="1">
    <source>
        <dbReference type="EMBL" id="KAF2888486.1"/>
    </source>
</evidence>
<evidence type="ECO:0000313" key="2">
    <source>
        <dbReference type="EMBL" id="KAF2903221.1"/>
    </source>
</evidence>
<gene>
    <name evidence="2" type="ORF">ILUMI_02962</name>
    <name evidence="1" type="ORF">ILUMI_17687</name>
</gene>
<dbReference type="AlphaFoldDB" id="A0A8K0DFJ1"/>
<accession>A0A8K0DFJ1</accession>
<dbReference type="InterPro" id="IPR010512">
    <property type="entry name" value="DUF1091"/>
</dbReference>
<organism evidence="2 3">
    <name type="scientific">Ignelater luminosus</name>
    <name type="common">Cucubano</name>
    <name type="synonym">Pyrophorus luminosus</name>
    <dbReference type="NCBI Taxonomy" id="2038154"/>
    <lineage>
        <taxon>Eukaryota</taxon>
        <taxon>Metazoa</taxon>
        <taxon>Ecdysozoa</taxon>
        <taxon>Arthropoda</taxon>
        <taxon>Hexapoda</taxon>
        <taxon>Insecta</taxon>
        <taxon>Pterygota</taxon>
        <taxon>Neoptera</taxon>
        <taxon>Endopterygota</taxon>
        <taxon>Coleoptera</taxon>
        <taxon>Polyphaga</taxon>
        <taxon>Elateriformia</taxon>
        <taxon>Elateroidea</taxon>
        <taxon>Elateridae</taxon>
        <taxon>Agrypninae</taxon>
        <taxon>Pyrophorini</taxon>
        <taxon>Ignelater</taxon>
    </lineage>
</organism>
<reference evidence="2" key="1">
    <citation type="submission" date="2019-08" db="EMBL/GenBank/DDBJ databases">
        <title>The genome of the North American firefly Photinus pyralis.</title>
        <authorList>
            <consortium name="Photinus pyralis genome working group"/>
            <person name="Fallon T.R."/>
            <person name="Sander Lower S.E."/>
            <person name="Weng J.-K."/>
        </authorList>
    </citation>
    <scope>NUCLEOTIDE SEQUENCE</scope>
    <source>
        <strain evidence="2">TRF0915ILg1</strain>
        <tissue evidence="2">Whole body</tissue>
    </source>
</reference>
<dbReference type="Pfam" id="PF06477">
    <property type="entry name" value="DUF1091"/>
    <property type="match status" value="1"/>
</dbReference>
<name>A0A8K0DFJ1_IGNLU</name>
<protein>
    <submittedName>
        <fullName evidence="2">Uncharacterized protein</fullName>
    </submittedName>
</protein>